<evidence type="ECO:0000313" key="2">
    <source>
        <dbReference type="EMBL" id="HJB41726.1"/>
    </source>
</evidence>
<feature type="transmembrane region" description="Helical" evidence="1">
    <location>
        <begin position="37"/>
        <end position="61"/>
    </location>
</feature>
<protein>
    <submittedName>
        <fullName evidence="2">Gx transporter family protein</fullName>
    </submittedName>
</protein>
<proteinExistence type="predicted"/>
<feature type="transmembrane region" description="Helical" evidence="1">
    <location>
        <begin position="127"/>
        <end position="147"/>
    </location>
</feature>
<reference evidence="2" key="1">
    <citation type="journal article" date="2021" name="PeerJ">
        <title>Extensive microbial diversity within the chicken gut microbiome revealed by metagenomics and culture.</title>
        <authorList>
            <person name="Gilroy R."/>
            <person name="Ravi A."/>
            <person name="Getino M."/>
            <person name="Pursley I."/>
            <person name="Horton D.L."/>
            <person name="Alikhan N.F."/>
            <person name="Baker D."/>
            <person name="Gharbi K."/>
            <person name="Hall N."/>
            <person name="Watson M."/>
            <person name="Adriaenssens E.M."/>
            <person name="Foster-Nyarko E."/>
            <person name="Jarju S."/>
            <person name="Secka A."/>
            <person name="Antonio M."/>
            <person name="Oren A."/>
            <person name="Chaudhuri R.R."/>
            <person name="La Ragione R."/>
            <person name="Hildebrand F."/>
            <person name="Pallen M.J."/>
        </authorList>
    </citation>
    <scope>NUCLEOTIDE SEQUENCE</scope>
    <source>
        <strain evidence="2">ChiBcec8-13705</strain>
    </source>
</reference>
<sequence length="166" mass="17365">MLFALAMALSFLESTLTPVLGLMPAIKIGLSNIVVMYALLMLGRRPAFLLVLLKAGFAFLVRGATAGFLSLCGGGLSFFTFCVLLALPFPVTGYIFSVCGALAHNTGQLLGAAVLLSDRMALGYAPILLVCATVVGSATWAVSHALFPALQKVLPGRGRGESKIKF</sequence>
<dbReference type="InterPro" id="IPR010898">
    <property type="entry name" value="Hpre_diP_synth_I"/>
</dbReference>
<gene>
    <name evidence="2" type="ORF">H9945_04435</name>
</gene>
<name>A0A9D2M5B9_9FIRM</name>
<dbReference type="Proteomes" id="UP000886803">
    <property type="component" value="Unassembled WGS sequence"/>
</dbReference>
<accession>A0A9D2M5B9</accession>
<reference evidence="2" key="2">
    <citation type="submission" date="2021-04" db="EMBL/GenBank/DDBJ databases">
        <authorList>
            <person name="Gilroy R."/>
        </authorList>
    </citation>
    <scope>NUCLEOTIDE SEQUENCE</scope>
    <source>
        <strain evidence="2">ChiBcec8-13705</strain>
    </source>
</reference>
<dbReference type="Gene3D" id="1.10.1760.20">
    <property type="match status" value="1"/>
</dbReference>
<evidence type="ECO:0000256" key="1">
    <source>
        <dbReference type="SAM" id="Phobius"/>
    </source>
</evidence>
<dbReference type="Pfam" id="PF07456">
    <property type="entry name" value="Hpre_diP_synt_I"/>
    <property type="match status" value="1"/>
</dbReference>
<dbReference type="EMBL" id="DWYG01000066">
    <property type="protein sequence ID" value="HJB41726.1"/>
    <property type="molecule type" value="Genomic_DNA"/>
</dbReference>
<feature type="transmembrane region" description="Helical" evidence="1">
    <location>
        <begin position="68"/>
        <end position="87"/>
    </location>
</feature>
<organism evidence="2 3">
    <name type="scientific">Candidatus Gemmiger avicola</name>
    <dbReference type="NCBI Taxonomy" id="2838605"/>
    <lineage>
        <taxon>Bacteria</taxon>
        <taxon>Bacillati</taxon>
        <taxon>Bacillota</taxon>
        <taxon>Clostridia</taxon>
        <taxon>Eubacteriales</taxon>
        <taxon>Gemmiger</taxon>
    </lineage>
</organism>
<dbReference type="AlphaFoldDB" id="A0A9D2M5B9"/>
<keyword evidence="1" id="KW-0472">Membrane</keyword>
<keyword evidence="1" id="KW-0812">Transmembrane</keyword>
<evidence type="ECO:0000313" key="3">
    <source>
        <dbReference type="Proteomes" id="UP000886803"/>
    </source>
</evidence>
<keyword evidence="1" id="KW-1133">Transmembrane helix</keyword>
<comment type="caution">
    <text evidence="2">The sequence shown here is derived from an EMBL/GenBank/DDBJ whole genome shotgun (WGS) entry which is preliminary data.</text>
</comment>